<evidence type="ECO:0000256" key="1">
    <source>
        <dbReference type="PIRSR" id="PIRSR605493-1"/>
    </source>
</evidence>
<dbReference type="OrthoDB" id="9784786at2"/>
<gene>
    <name evidence="2" type="ORF">D2V05_13775</name>
    <name evidence="3" type="ORF">FQ017_13645</name>
</gene>
<dbReference type="GO" id="GO:0046872">
    <property type="term" value="F:metal ion binding"/>
    <property type="evidence" value="ECO:0007669"/>
    <property type="project" value="UniProtKB-KW"/>
</dbReference>
<dbReference type="CDD" id="cd16841">
    <property type="entry name" value="RraA_family"/>
    <property type="match status" value="1"/>
</dbReference>
<keyword evidence="1" id="KW-0460">Magnesium</keyword>
<evidence type="ECO:0000313" key="5">
    <source>
        <dbReference type="Proteomes" id="UP000321621"/>
    </source>
</evidence>
<evidence type="ECO:0000313" key="2">
    <source>
        <dbReference type="EMBL" id="RIV43246.1"/>
    </source>
</evidence>
<dbReference type="PANTHER" id="PTHR33254">
    <property type="entry name" value="4-HYDROXY-4-METHYL-2-OXOGLUTARATE ALDOLASE 3-RELATED"/>
    <property type="match status" value="1"/>
</dbReference>
<dbReference type="PANTHER" id="PTHR33254:SF16">
    <property type="entry name" value="BLR3842 PROTEIN"/>
    <property type="match status" value="1"/>
</dbReference>
<evidence type="ECO:0000313" key="4">
    <source>
        <dbReference type="Proteomes" id="UP000266691"/>
    </source>
</evidence>
<proteinExistence type="predicted"/>
<comment type="cofactor">
    <cofactor evidence="1">
        <name>Mg(2+)</name>
        <dbReference type="ChEBI" id="CHEBI:18420"/>
    </cofactor>
</comment>
<accession>A0A3A1NKR3</accession>
<dbReference type="RefSeq" id="WP_119648214.1">
    <property type="nucleotide sequence ID" value="NZ_QXFI01000032.1"/>
</dbReference>
<comment type="caution">
    <text evidence="2">The sequence shown here is derived from an EMBL/GenBank/DDBJ whole genome shotgun (WGS) entry which is preliminary data.</text>
</comment>
<sequence>MKKAFMSCIAIVCTVMGLQSQNVVWQPETIKALTSEWTGERTSDGRPKVSDELLERLKALSMEEVWGNLRRNGYNNQFENFASTYENGWEILHPDQIMTGRVVTAQFMPFRKDFDTYIQKQAEKEGTKTPVTNYAPIIKLMDGDVYVADSYGKMIDGTLIGDNLGNAIYKAGKRGVIFNGSVRDVEGLSQIEGFNAWIRGSDPSAIKEMMIESVNGPIRIGRVTVLPGDVVLAKSTGVSFIPAHLVQQVVISGEYTALRDEFNRFCMRTNKYEYINERFVVDDAVFEKDFKEWLNKYPNLPMPKKELDAFLKEREEKRSGN</sequence>
<dbReference type="EMBL" id="VNWK01000032">
    <property type="protein sequence ID" value="TXJ92471.1"/>
    <property type="molecule type" value="Genomic_DNA"/>
</dbReference>
<dbReference type="InterPro" id="IPR005493">
    <property type="entry name" value="RraA/RraA-like"/>
</dbReference>
<feature type="binding site" evidence="1">
    <location>
        <position position="183"/>
    </location>
    <ligand>
        <name>substrate</name>
    </ligand>
</feature>
<dbReference type="SUPFAM" id="SSF89562">
    <property type="entry name" value="RraA-like"/>
    <property type="match status" value="1"/>
</dbReference>
<organism evidence="2 4">
    <name type="scientific">Flagellimonas pelagia</name>
    <dbReference type="NCBI Taxonomy" id="2306998"/>
    <lineage>
        <taxon>Bacteria</taxon>
        <taxon>Pseudomonadati</taxon>
        <taxon>Bacteroidota</taxon>
        <taxon>Flavobacteriia</taxon>
        <taxon>Flavobacteriales</taxon>
        <taxon>Flavobacteriaceae</taxon>
        <taxon>Flagellimonas</taxon>
    </lineage>
</organism>
<dbReference type="AlphaFoldDB" id="A0A3A1NKR3"/>
<dbReference type="Pfam" id="PF03737">
    <property type="entry name" value="RraA-like"/>
    <property type="match status" value="1"/>
</dbReference>
<protein>
    <submittedName>
        <fullName evidence="2">RraA family protein</fullName>
    </submittedName>
</protein>
<reference evidence="3 5" key="2">
    <citation type="submission" date="2019-07" db="EMBL/GenBank/DDBJ databases">
        <title>Draft genome of two Muricauda strains isolated from deep sea.</title>
        <authorList>
            <person name="Sun C."/>
        </authorList>
    </citation>
    <scope>NUCLEOTIDE SEQUENCE [LARGE SCALE GENOMIC DNA]</scope>
    <source>
        <strain evidence="3 5">72</strain>
    </source>
</reference>
<dbReference type="Proteomes" id="UP000321621">
    <property type="component" value="Unassembled WGS sequence"/>
</dbReference>
<dbReference type="Gene3D" id="3.50.30.40">
    <property type="entry name" value="Ribonuclease E inhibitor RraA/RraA-like"/>
    <property type="match status" value="1"/>
</dbReference>
<dbReference type="Proteomes" id="UP000266691">
    <property type="component" value="Unassembled WGS sequence"/>
</dbReference>
<keyword evidence="5" id="KW-1185">Reference proteome</keyword>
<name>A0A3A1NKR3_9FLAO</name>
<reference evidence="2 4" key="1">
    <citation type="submission" date="2018-08" db="EMBL/GenBank/DDBJ databases">
        <title>Proposal of Muricauda 72 sp.nov. and Muricauda NH166 sp.nov., isolated from seawater.</title>
        <authorList>
            <person name="Cheng H."/>
            <person name="Wu Y.-H."/>
            <person name="Guo L.-L."/>
            <person name="Xu X.-W."/>
        </authorList>
    </citation>
    <scope>NUCLEOTIDE SEQUENCE [LARGE SCALE GENOMIC DNA]</scope>
    <source>
        <strain evidence="2 4">72</strain>
    </source>
</reference>
<feature type="binding site" evidence="1">
    <location>
        <begin position="161"/>
        <end position="164"/>
    </location>
    <ligand>
        <name>substrate</name>
    </ligand>
</feature>
<evidence type="ECO:0000313" key="3">
    <source>
        <dbReference type="EMBL" id="TXJ92471.1"/>
    </source>
</evidence>
<feature type="binding site" evidence="1">
    <location>
        <position position="184"/>
    </location>
    <ligand>
        <name>Mg(2+)</name>
        <dbReference type="ChEBI" id="CHEBI:18420"/>
    </ligand>
</feature>
<dbReference type="EMBL" id="QXFI01000032">
    <property type="protein sequence ID" value="RIV43246.1"/>
    <property type="molecule type" value="Genomic_DNA"/>
</dbReference>
<dbReference type="InterPro" id="IPR036704">
    <property type="entry name" value="RraA/RraA-like_sf"/>
</dbReference>
<keyword evidence="1" id="KW-0479">Metal-binding</keyword>